<gene>
    <name evidence="1" type="ORF">J1N35_016264</name>
</gene>
<protein>
    <submittedName>
        <fullName evidence="1">Uncharacterized protein</fullName>
    </submittedName>
</protein>
<evidence type="ECO:0000313" key="2">
    <source>
        <dbReference type="Proteomes" id="UP000828251"/>
    </source>
</evidence>
<reference evidence="1 2" key="1">
    <citation type="journal article" date="2021" name="Plant Biotechnol. J.">
        <title>Multi-omics assisted identification of the key and species-specific regulatory components of drought-tolerant mechanisms in Gossypium stocksii.</title>
        <authorList>
            <person name="Yu D."/>
            <person name="Ke L."/>
            <person name="Zhang D."/>
            <person name="Wu Y."/>
            <person name="Sun Y."/>
            <person name="Mei J."/>
            <person name="Sun J."/>
            <person name="Sun Y."/>
        </authorList>
    </citation>
    <scope>NUCLEOTIDE SEQUENCE [LARGE SCALE GENOMIC DNA]</scope>
    <source>
        <strain evidence="2">cv. E1</strain>
        <tissue evidence="1">Leaf</tissue>
    </source>
</reference>
<keyword evidence="2" id="KW-1185">Reference proteome</keyword>
<evidence type="ECO:0000313" key="1">
    <source>
        <dbReference type="EMBL" id="KAH1089007.1"/>
    </source>
</evidence>
<dbReference type="AlphaFoldDB" id="A0A9D3VKV5"/>
<sequence length="73" mass="8175">MDAHEAYNERTIRGVGGISSQESKGVCNLSLHTPKEFAWRGRQTPACYLKRYTCPTCPRPTQSVNPMNSEVMS</sequence>
<dbReference type="Proteomes" id="UP000828251">
    <property type="component" value="Unassembled WGS sequence"/>
</dbReference>
<comment type="caution">
    <text evidence="1">The sequence shown here is derived from an EMBL/GenBank/DDBJ whole genome shotgun (WGS) entry which is preliminary data.</text>
</comment>
<name>A0A9D3VKV5_9ROSI</name>
<accession>A0A9D3VKV5</accession>
<proteinExistence type="predicted"/>
<organism evidence="1 2">
    <name type="scientific">Gossypium stocksii</name>
    <dbReference type="NCBI Taxonomy" id="47602"/>
    <lineage>
        <taxon>Eukaryota</taxon>
        <taxon>Viridiplantae</taxon>
        <taxon>Streptophyta</taxon>
        <taxon>Embryophyta</taxon>
        <taxon>Tracheophyta</taxon>
        <taxon>Spermatophyta</taxon>
        <taxon>Magnoliopsida</taxon>
        <taxon>eudicotyledons</taxon>
        <taxon>Gunneridae</taxon>
        <taxon>Pentapetalae</taxon>
        <taxon>rosids</taxon>
        <taxon>malvids</taxon>
        <taxon>Malvales</taxon>
        <taxon>Malvaceae</taxon>
        <taxon>Malvoideae</taxon>
        <taxon>Gossypium</taxon>
    </lineage>
</organism>
<dbReference type="EMBL" id="JAIQCV010000006">
    <property type="protein sequence ID" value="KAH1089007.1"/>
    <property type="molecule type" value="Genomic_DNA"/>
</dbReference>